<organism evidence="2 3">
    <name type="scientific">Sphingomonas lacunae</name>
    <dbReference type="NCBI Taxonomy" id="2698828"/>
    <lineage>
        <taxon>Bacteria</taxon>
        <taxon>Pseudomonadati</taxon>
        <taxon>Pseudomonadota</taxon>
        <taxon>Alphaproteobacteria</taxon>
        <taxon>Sphingomonadales</taxon>
        <taxon>Sphingomonadaceae</taxon>
        <taxon>Sphingomonas</taxon>
    </lineage>
</organism>
<evidence type="ECO:0000313" key="2">
    <source>
        <dbReference type="EMBL" id="QJQ32352.1"/>
    </source>
</evidence>
<keyword evidence="3" id="KW-1185">Reference proteome</keyword>
<dbReference type="RefSeq" id="WP_169945525.1">
    <property type="nucleotide sequence ID" value="NZ_CP053015.1"/>
</dbReference>
<evidence type="ECO:0000256" key="1">
    <source>
        <dbReference type="SAM" id="MobiDB-lite"/>
    </source>
</evidence>
<dbReference type="KEGG" id="slan:GV829_07715"/>
<dbReference type="EMBL" id="CP053015">
    <property type="protein sequence ID" value="QJQ32352.1"/>
    <property type="molecule type" value="Genomic_DNA"/>
</dbReference>
<reference evidence="2 3" key="1">
    <citation type="submission" date="2020-01" db="EMBL/GenBank/DDBJ databases">
        <title>Sphingomonas sp. strain CSW-10.</title>
        <authorList>
            <person name="Chen W.-M."/>
        </authorList>
    </citation>
    <scope>NUCLEOTIDE SEQUENCE [LARGE SCALE GENOMIC DNA]</scope>
    <source>
        <strain evidence="2 3">CSW-10</strain>
    </source>
</reference>
<sequence>MNDSTNCSERPTNTPKPAERVRFHLSGHSRPYDPTRQAIRPDLADLAEAEHHFAPHYAKPADWLASADTILRASADSDAEERQRLKAGDRFALLDITGGWAWGYAVDGHVVGYVEAAELSPAGRDRA</sequence>
<accession>A0A6M4AVL4</accession>
<gene>
    <name evidence="2" type="ORF">GV829_07715</name>
</gene>
<protein>
    <submittedName>
        <fullName evidence="2">SH3 domain-containing protein</fullName>
    </submittedName>
</protein>
<feature type="compositionally biased region" description="Polar residues" evidence="1">
    <location>
        <begin position="1"/>
        <end position="15"/>
    </location>
</feature>
<dbReference type="AlphaFoldDB" id="A0A6M4AVL4"/>
<feature type="region of interest" description="Disordered" evidence="1">
    <location>
        <begin position="1"/>
        <end position="36"/>
    </location>
</feature>
<evidence type="ECO:0000313" key="3">
    <source>
        <dbReference type="Proteomes" id="UP000503018"/>
    </source>
</evidence>
<name>A0A6M4AVL4_9SPHN</name>
<proteinExistence type="predicted"/>
<dbReference type="Proteomes" id="UP000503018">
    <property type="component" value="Chromosome"/>
</dbReference>